<feature type="transmembrane region" description="Helical" evidence="9">
    <location>
        <begin position="21"/>
        <end position="40"/>
    </location>
</feature>
<dbReference type="AlphaFoldDB" id="A0A974BGQ8"/>
<dbReference type="Gene3D" id="6.10.340.10">
    <property type="match status" value="1"/>
</dbReference>
<evidence type="ECO:0000256" key="2">
    <source>
        <dbReference type="ARBA" id="ARBA00022475"/>
    </source>
</evidence>
<proteinExistence type="predicted"/>
<dbReference type="InterPro" id="IPR003594">
    <property type="entry name" value="HATPase_dom"/>
</dbReference>
<accession>A0A974BGQ8</accession>
<reference evidence="11" key="1">
    <citation type="submission" date="2020-07" db="EMBL/GenBank/DDBJ databases">
        <title>Genomic analysis of a strain of Sedimentibacter Hydroxybenzoicus DSM7310.</title>
        <authorList>
            <person name="Ma S."/>
        </authorList>
    </citation>
    <scope>NUCLEOTIDE SEQUENCE</scope>
    <source>
        <strain evidence="11">DSM 7310</strain>
    </source>
</reference>
<dbReference type="Gene3D" id="3.30.450.20">
    <property type="entry name" value="PAS domain"/>
    <property type="match status" value="1"/>
</dbReference>
<comment type="subcellular location">
    <subcellularLocation>
        <location evidence="1">Cell membrane</location>
        <topology evidence="1">Multi-pass membrane protein</topology>
    </subcellularLocation>
</comment>
<keyword evidence="5 9" id="KW-0812">Transmembrane</keyword>
<keyword evidence="7 9" id="KW-1133">Transmembrane helix</keyword>
<dbReference type="Pfam" id="PF00672">
    <property type="entry name" value="HAMP"/>
    <property type="match status" value="1"/>
</dbReference>
<keyword evidence="2" id="KW-1003">Cell membrane</keyword>
<comment type="caution">
    <text evidence="11">The sequence shown here is derived from an EMBL/GenBank/DDBJ whole genome shotgun (WGS) entry which is preliminary data.</text>
</comment>
<keyword evidence="4" id="KW-0808">Transferase</keyword>
<dbReference type="InterPro" id="IPR033479">
    <property type="entry name" value="dCache_1"/>
</dbReference>
<dbReference type="Pfam" id="PF02518">
    <property type="entry name" value="HATPase_c"/>
    <property type="match status" value="1"/>
</dbReference>
<organism evidence="11 12">
    <name type="scientific">Sedimentibacter hydroxybenzoicus DSM 7310</name>
    <dbReference type="NCBI Taxonomy" id="1123245"/>
    <lineage>
        <taxon>Bacteria</taxon>
        <taxon>Bacillati</taxon>
        <taxon>Bacillota</taxon>
        <taxon>Tissierellia</taxon>
        <taxon>Sedimentibacter</taxon>
    </lineage>
</organism>
<dbReference type="PROSITE" id="PS50885">
    <property type="entry name" value="HAMP"/>
    <property type="match status" value="1"/>
</dbReference>
<protein>
    <submittedName>
        <fullName evidence="11">Sensor histidine kinase</fullName>
    </submittedName>
</protein>
<evidence type="ECO:0000256" key="9">
    <source>
        <dbReference type="SAM" id="Phobius"/>
    </source>
</evidence>
<evidence type="ECO:0000256" key="3">
    <source>
        <dbReference type="ARBA" id="ARBA00022553"/>
    </source>
</evidence>
<dbReference type="CDD" id="cd06225">
    <property type="entry name" value="HAMP"/>
    <property type="match status" value="1"/>
</dbReference>
<evidence type="ECO:0000256" key="4">
    <source>
        <dbReference type="ARBA" id="ARBA00022679"/>
    </source>
</evidence>
<dbReference type="Pfam" id="PF02743">
    <property type="entry name" value="dCache_1"/>
    <property type="match status" value="1"/>
</dbReference>
<sequence length="589" mass="67768">MIIVLNEKSERYKVMSLRLKIIITFVMCIAIIIFPLLYVLETTVKPFNMENAENQTLQLVDSKSNEISLWLNQRISEIRIIHEYALTNGMNLQSLKPYLTRLNKTLSTQYGNLNETFAIGAIDGYGWVNDSITINISGRDYFERVMMHDMEYIISKPIISKSDGASVFIICYPIVDNNEKIGFINGAVNLDKISEIAGGIDVYNGFSWIMNKDLDIYSIDKIDLTKEYISYEGLAKIVDKSTEKNLGTIHIGNKSGNDSTVFFSSVPYTEDWLLCTMIENKNIHAQTNYIIELVVIIGIILLILAILYAVIVSGTIVRPIYKLKNHMLEVSEGNLDSFYEYKGKDEIAVLVKVFNQMLTDIKKLITQVYKAQAQKRTTELRVLQSQINPHFLYNTLDTIQWKALEHNAYDAADMLNLLSVFFRTSLSDGKEFITVEDEVKHVRSYLEIQKIRYKDKVNYDIHMEESIFQNFVPKMIIQPLVENSIYHGLKLKKQVGYININILSENDYIVIDVTDNGLGMSEEKLCKLRNDLANSVESEHYGLYNINERLKLTFKDKYDIKIESELNKCTMVSLKIPKIREGFQCSEQL</sequence>
<gene>
    <name evidence="11" type="ORF">HZF24_01725</name>
</gene>
<dbReference type="InterPro" id="IPR010559">
    <property type="entry name" value="Sig_transdc_His_kin_internal"/>
</dbReference>
<dbReference type="PANTHER" id="PTHR34220">
    <property type="entry name" value="SENSOR HISTIDINE KINASE YPDA"/>
    <property type="match status" value="1"/>
</dbReference>
<dbReference type="Pfam" id="PF06580">
    <property type="entry name" value="His_kinase"/>
    <property type="match status" value="1"/>
</dbReference>
<dbReference type="SUPFAM" id="SSF158472">
    <property type="entry name" value="HAMP domain-like"/>
    <property type="match status" value="1"/>
</dbReference>
<dbReference type="GO" id="GO:0000155">
    <property type="term" value="F:phosphorelay sensor kinase activity"/>
    <property type="evidence" value="ECO:0007669"/>
    <property type="project" value="InterPro"/>
</dbReference>
<keyword evidence="8 9" id="KW-0472">Membrane</keyword>
<name>A0A974BGQ8_SEDHY</name>
<dbReference type="InterPro" id="IPR029151">
    <property type="entry name" value="Sensor-like_sf"/>
</dbReference>
<dbReference type="GO" id="GO:0005886">
    <property type="term" value="C:plasma membrane"/>
    <property type="evidence" value="ECO:0007669"/>
    <property type="project" value="UniProtKB-SubCell"/>
</dbReference>
<dbReference type="Proteomes" id="UP000611629">
    <property type="component" value="Unassembled WGS sequence"/>
</dbReference>
<dbReference type="InterPro" id="IPR003660">
    <property type="entry name" value="HAMP_dom"/>
</dbReference>
<dbReference type="SUPFAM" id="SSF55874">
    <property type="entry name" value="ATPase domain of HSP90 chaperone/DNA topoisomerase II/histidine kinase"/>
    <property type="match status" value="1"/>
</dbReference>
<keyword evidence="6 11" id="KW-0418">Kinase</keyword>
<dbReference type="SUPFAM" id="SSF103190">
    <property type="entry name" value="Sensory domain-like"/>
    <property type="match status" value="1"/>
</dbReference>
<evidence type="ECO:0000313" key="11">
    <source>
        <dbReference type="EMBL" id="NYB72854.1"/>
    </source>
</evidence>
<dbReference type="CDD" id="cd12914">
    <property type="entry name" value="PDC1_DGC_like"/>
    <property type="match status" value="1"/>
</dbReference>
<evidence type="ECO:0000256" key="6">
    <source>
        <dbReference type="ARBA" id="ARBA00022777"/>
    </source>
</evidence>
<dbReference type="InterPro" id="IPR050640">
    <property type="entry name" value="Bact_2-comp_sensor_kinase"/>
</dbReference>
<dbReference type="PANTHER" id="PTHR34220:SF7">
    <property type="entry name" value="SENSOR HISTIDINE KINASE YPDA"/>
    <property type="match status" value="1"/>
</dbReference>
<evidence type="ECO:0000313" key="12">
    <source>
        <dbReference type="Proteomes" id="UP000611629"/>
    </source>
</evidence>
<dbReference type="InterPro" id="IPR036890">
    <property type="entry name" value="HATPase_C_sf"/>
</dbReference>
<evidence type="ECO:0000256" key="8">
    <source>
        <dbReference type="ARBA" id="ARBA00023136"/>
    </source>
</evidence>
<keyword evidence="3" id="KW-0597">Phosphoprotein</keyword>
<feature type="domain" description="HAMP" evidence="10">
    <location>
        <begin position="314"/>
        <end position="366"/>
    </location>
</feature>
<keyword evidence="12" id="KW-1185">Reference proteome</keyword>
<evidence type="ECO:0000256" key="7">
    <source>
        <dbReference type="ARBA" id="ARBA00022989"/>
    </source>
</evidence>
<evidence type="ECO:0000259" key="10">
    <source>
        <dbReference type="PROSITE" id="PS50885"/>
    </source>
</evidence>
<dbReference type="SMART" id="SM00304">
    <property type="entry name" value="HAMP"/>
    <property type="match status" value="1"/>
</dbReference>
<dbReference type="Gene3D" id="3.30.565.10">
    <property type="entry name" value="Histidine kinase-like ATPase, C-terminal domain"/>
    <property type="match status" value="1"/>
</dbReference>
<dbReference type="EMBL" id="JACBNQ010000001">
    <property type="protein sequence ID" value="NYB72854.1"/>
    <property type="molecule type" value="Genomic_DNA"/>
</dbReference>
<evidence type="ECO:0000256" key="1">
    <source>
        <dbReference type="ARBA" id="ARBA00004651"/>
    </source>
</evidence>
<feature type="transmembrane region" description="Helical" evidence="9">
    <location>
        <begin position="289"/>
        <end position="317"/>
    </location>
</feature>
<evidence type="ECO:0000256" key="5">
    <source>
        <dbReference type="ARBA" id="ARBA00022692"/>
    </source>
</evidence>